<dbReference type="InterPro" id="IPR023214">
    <property type="entry name" value="HAD_sf"/>
</dbReference>
<evidence type="ECO:0000256" key="7">
    <source>
        <dbReference type="ARBA" id="ARBA00022842"/>
    </source>
</evidence>
<comment type="caution">
    <text evidence="11">The sequence shown here is derived from an EMBL/GenBank/DDBJ whole genome shotgun (WGS) entry which is preliminary data.</text>
</comment>
<keyword evidence="7" id="KW-0460">Magnesium</keyword>
<dbReference type="Proteomes" id="UP000178099">
    <property type="component" value="Unassembled WGS sequence"/>
</dbReference>
<reference evidence="11 12" key="1">
    <citation type="journal article" date="2016" name="Nat. Commun.">
        <title>Thousands of microbial genomes shed light on interconnected biogeochemical processes in an aquifer system.</title>
        <authorList>
            <person name="Anantharaman K."/>
            <person name="Brown C.T."/>
            <person name="Hug L.A."/>
            <person name="Sharon I."/>
            <person name="Castelle C.J."/>
            <person name="Probst A.J."/>
            <person name="Thomas B.C."/>
            <person name="Singh A."/>
            <person name="Wilkins M.J."/>
            <person name="Karaoz U."/>
            <person name="Brodie E.L."/>
            <person name="Williams K.H."/>
            <person name="Hubbard S.S."/>
            <person name="Banfield J.F."/>
        </authorList>
    </citation>
    <scope>NUCLEOTIDE SEQUENCE [LARGE SCALE GENOMIC DNA]</scope>
</reference>
<gene>
    <name evidence="11" type="ORF">A3D67_01430</name>
</gene>
<dbReference type="NCBIfam" id="TIGR01488">
    <property type="entry name" value="HAD-SF-IB"/>
    <property type="match status" value="1"/>
</dbReference>
<dbReference type="GO" id="GO:0006564">
    <property type="term" value="P:L-serine biosynthetic process"/>
    <property type="evidence" value="ECO:0007669"/>
    <property type="project" value="UniProtKB-KW"/>
</dbReference>
<proteinExistence type="predicted"/>
<keyword evidence="8" id="KW-0718">Serine biosynthesis</keyword>
<keyword evidence="4" id="KW-0028">Amino-acid biosynthesis</keyword>
<evidence type="ECO:0000256" key="1">
    <source>
        <dbReference type="ARBA" id="ARBA00001946"/>
    </source>
</evidence>
<accession>A0A1G2DAP9</accession>
<evidence type="ECO:0000256" key="6">
    <source>
        <dbReference type="ARBA" id="ARBA00022801"/>
    </source>
</evidence>
<evidence type="ECO:0000256" key="2">
    <source>
        <dbReference type="ARBA" id="ARBA00005135"/>
    </source>
</evidence>
<evidence type="ECO:0000256" key="10">
    <source>
        <dbReference type="ARBA" id="ARBA00048523"/>
    </source>
</evidence>
<comment type="cofactor">
    <cofactor evidence="1">
        <name>Mg(2+)</name>
        <dbReference type="ChEBI" id="CHEBI:18420"/>
    </cofactor>
</comment>
<dbReference type="PANTHER" id="PTHR43344">
    <property type="entry name" value="PHOSPHOSERINE PHOSPHATASE"/>
    <property type="match status" value="1"/>
</dbReference>
<organism evidence="11 12">
    <name type="scientific">Candidatus Lloydbacteria bacterium RIFCSPHIGHO2_02_FULL_51_22</name>
    <dbReference type="NCBI Taxonomy" id="1798663"/>
    <lineage>
        <taxon>Bacteria</taxon>
        <taxon>Candidatus Lloydiibacteriota</taxon>
    </lineage>
</organism>
<dbReference type="GO" id="GO:0000287">
    <property type="term" value="F:magnesium ion binding"/>
    <property type="evidence" value="ECO:0007669"/>
    <property type="project" value="TreeGrafter"/>
</dbReference>
<evidence type="ECO:0000256" key="4">
    <source>
        <dbReference type="ARBA" id="ARBA00022605"/>
    </source>
</evidence>
<evidence type="ECO:0000256" key="5">
    <source>
        <dbReference type="ARBA" id="ARBA00022723"/>
    </source>
</evidence>
<dbReference type="Gene3D" id="1.20.1440.100">
    <property type="entry name" value="SG protein - dephosphorylation function"/>
    <property type="match status" value="1"/>
</dbReference>
<evidence type="ECO:0000256" key="8">
    <source>
        <dbReference type="ARBA" id="ARBA00023299"/>
    </source>
</evidence>
<dbReference type="EC" id="3.1.3.3" evidence="3"/>
<comment type="pathway">
    <text evidence="2">Amino-acid biosynthesis; L-serine biosynthesis; L-serine from 3-phospho-D-glycerate: step 3/3.</text>
</comment>
<dbReference type="Gene3D" id="3.40.50.1000">
    <property type="entry name" value="HAD superfamily/HAD-like"/>
    <property type="match status" value="1"/>
</dbReference>
<keyword evidence="6" id="KW-0378">Hydrolase</keyword>
<name>A0A1G2DAP9_9BACT</name>
<dbReference type="GO" id="GO:0005737">
    <property type="term" value="C:cytoplasm"/>
    <property type="evidence" value="ECO:0007669"/>
    <property type="project" value="TreeGrafter"/>
</dbReference>
<protein>
    <recommendedName>
        <fullName evidence="3">phosphoserine phosphatase</fullName>
        <ecNumber evidence="3">3.1.3.3</ecNumber>
    </recommendedName>
</protein>
<comment type="catalytic activity">
    <reaction evidence="9">
        <text>O-phospho-L-serine + H2O = L-serine + phosphate</text>
        <dbReference type="Rhea" id="RHEA:21208"/>
        <dbReference type="ChEBI" id="CHEBI:15377"/>
        <dbReference type="ChEBI" id="CHEBI:33384"/>
        <dbReference type="ChEBI" id="CHEBI:43474"/>
        <dbReference type="ChEBI" id="CHEBI:57524"/>
        <dbReference type="EC" id="3.1.3.3"/>
    </reaction>
</comment>
<dbReference type="InterPro" id="IPR036412">
    <property type="entry name" value="HAD-like_sf"/>
</dbReference>
<sequence>MARSRTTRKKVAIFDVDGTIFRSSLIEELVRDLVKTGAFPPQARHIYEKAHEQWQAREGEYDVYINGVVSAFCTYLPGVSYTLLHASARKVSLEHKDRVYRYTRDLVKELAEKGYFLLAISQSPKIILEDFCKNLGFHKTYGRIYETGPDEKFTGKIVDLHLIANKANVVRRAMEKENLTLANSVGVGDTEGDIPFLEMVEKPICFNPNDKLYRYARLMKWPVVVERKNVVYRVQ</sequence>
<dbReference type="GO" id="GO:0036424">
    <property type="term" value="F:L-phosphoserine phosphatase activity"/>
    <property type="evidence" value="ECO:0007669"/>
    <property type="project" value="TreeGrafter"/>
</dbReference>
<dbReference type="Pfam" id="PF12710">
    <property type="entry name" value="HAD"/>
    <property type="match status" value="1"/>
</dbReference>
<evidence type="ECO:0000313" key="11">
    <source>
        <dbReference type="EMBL" id="OGZ10552.1"/>
    </source>
</evidence>
<dbReference type="PANTHER" id="PTHR43344:SF2">
    <property type="entry name" value="PHOSPHOSERINE PHOSPHATASE"/>
    <property type="match status" value="1"/>
</dbReference>
<comment type="catalytic activity">
    <reaction evidence="10">
        <text>O-phospho-D-serine + H2O = D-serine + phosphate</text>
        <dbReference type="Rhea" id="RHEA:24873"/>
        <dbReference type="ChEBI" id="CHEBI:15377"/>
        <dbReference type="ChEBI" id="CHEBI:35247"/>
        <dbReference type="ChEBI" id="CHEBI:43474"/>
        <dbReference type="ChEBI" id="CHEBI:58680"/>
        <dbReference type="EC" id="3.1.3.3"/>
    </reaction>
</comment>
<dbReference type="EMBL" id="MHLN01000037">
    <property type="protein sequence ID" value="OGZ10552.1"/>
    <property type="molecule type" value="Genomic_DNA"/>
</dbReference>
<evidence type="ECO:0000313" key="12">
    <source>
        <dbReference type="Proteomes" id="UP000178099"/>
    </source>
</evidence>
<dbReference type="AlphaFoldDB" id="A0A1G2DAP9"/>
<evidence type="ECO:0000256" key="9">
    <source>
        <dbReference type="ARBA" id="ARBA00048138"/>
    </source>
</evidence>
<evidence type="ECO:0000256" key="3">
    <source>
        <dbReference type="ARBA" id="ARBA00012640"/>
    </source>
</evidence>
<dbReference type="SUPFAM" id="SSF56784">
    <property type="entry name" value="HAD-like"/>
    <property type="match status" value="1"/>
</dbReference>
<dbReference type="InterPro" id="IPR050582">
    <property type="entry name" value="HAD-like_SerB"/>
</dbReference>
<keyword evidence="5" id="KW-0479">Metal-binding</keyword>